<dbReference type="Proteomes" id="UP000250579">
    <property type="component" value="Chromosome"/>
</dbReference>
<dbReference type="Pfam" id="PF00817">
    <property type="entry name" value="IMS"/>
    <property type="match status" value="1"/>
</dbReference>
<dbReference type="EMBL" id="CP022198">
    <property type="protein sequence ID" value="AXA67049.1"/>
    <property type="molecule type" value="Genomic_DNA"/>
</dbReference>
<feature type="region of interest" description="Disordered" evidence="2">
    <location>
        <begin position="93"/>
        <end position="125"/>
    </location>
</feature>
<accession>A0A2Z5AAB4</accession>
<evidence type="ECO:0000256" key="2">
    <source>
        <dbReference type="SAM" id="MobiDB-lite"/>
    </source>
</evidence>
<comment type="similarity">
    <text evidence="1">Belongs to the DNA polymerase type-Y family.</text>
</comment>
<dbReference type="InterPro" id="IPR043128">
    <property type="entry name" value="Rev_trsase/Diguanyl_cyclase"/>
</dbReference>
<evidence type="ECO:0000313" key="5">
    <source>
        <dbReference type="Proteomes" id="UP000250579"/>
    </source>
</evidence>
<dbReference type="GO" id="GO:0006281">
    <property type="term" value="P:DNA repair"/>
    <property type="evidence" value="ECO:0007669"/>
    <property type="project" value="InterPro"/>
</dbReference>
<evidence type="ECO:0000256" key="1">
    <source>
        <dbReference type="ARBA" id="ARBA00010945"/>
    </source>
</evidence>
<dbReference type="AlphaFoldDB" id="A0A2Z5AAB4"/>
<dbReference type="InterPro" id="IPR043502">
    <property type="entry name" value="DNA/RNA_pol_sf"/>
</dbReference>
<evidence type="ECO:0000313" key="4">
    <source>
        <dbReference type="EMBL" id="AXA67049.1"/>
    </source>
</evidence>
<evidence type="ECO:0000259" key="3">
    <source>
        <dbReference type="PROSITE" id="PS50173"/>
    </source>
</evidence>
<dbReference type="SUPFAM" id="SSF56672">
    <property type="entry name" value="DNA/RNA polymerases"/>
    <property type="match status" value="1"/>
</dbReference>
<name>A0A2Z5AAB4_9PSED</name>
<reference evidence="4 5" key="1">
    <citation type="submission" date="2017-06" db="EMBL/GenBank/DDBJ databases">
        <title>Evolution towards high GC content and high-temperature stress adaptation in endophytic Pseudomonas oryzihabitans impacted its plant-growth promoting traits.</title>
        <authorList>
            <person name="Nascimento F.X."/>
        </authorList>
    </citation>
    <scope>NUCLEOTIDE SEQUENCE [LARGE SCALE GENOMIC DNA]</scope>
    <source>
        <strain evidence="4 5">MS8</strain>
    </source>
</reference>
<dbReference type="PROSITE" id="PS50173">
    <property type="entry name" value="UMUC"/>
    <property type="match status" value="1"/>
</dbReference>
<sequence length="125" mass="13845">MRLEADPLSIDEKVRDGACPEHNGVFLSFNFELYADVSNRVMRTIQGMVPDVEAYSIDKCWADLIGMLGVLGAGPLEPDASAYAHRRRDIQHRNACAGERADRPARTRGAPLLPQPVYPARAPDR</sequence>
<gene>
    <name evidence="4" type="ORF">CE139_14910</name>
</gene>
<organism evidence="4 5">
    <name type="scientific">Pseudomonas oryzihabitans</name>
    <dbReference type="NCBI Taxonomy" id="47885"/>
    <lineage>
        <taxon>Bacteria</taxon>
        <taxon>Pseudomonadati</taxon>
        <taxon>Pseudomonadota</taxon>
        <taxon>Gammaproteobacteria</taxon>
        <taxon>Pseudomonadales</taxon>
        <taxon>Pseudomonadaceae</taxon>
        <taxon>Pseudomonas</taxon>
    </lineage>
</organism>
<dbReference type="Gene3D" id="3.30.70.270">
    <property type="match status" value="1"/>
</dbReference>
<proteinExistence type="inferred from homology"/>
<protein>
    <recommendedName>
        <fullName evidence="3">UmuC domain-containing protein</fullName>
    </recommendedName>
</protein>
<dbReference type="InterPro" id="IPR001126">
    <property type="entry name" value="UmuC"/>
</dbReference>
<feature type="domain" description="UmuC" evidence="3">
    <location>
        <begin position="19"/>
        <end position="67"/>
    </location>
</feature>